<evidence type="ECO:0000256" key="3">
    <source>
        <dbReference type="ARBA" id="ARBA00023125"/>
    </source>
</evidence>
<sequence>MDLRKLPPLNALRAFEAAARHESFSRAADELFVTHGAISHQVRALEEELGVPLFVRHGKRLALTESGERYARQVRAALTILLDATQDVHAADRGNRLVVSSLQSFAARWITPRVGSFIDRHPDIDLELQSTNSLTDFSRDDVDIAIRFGNGHYPGLHVEKLFDEMFFPACAPSLNGGVLPREPADLARYPLLRSDDELWRPWFDAAGLETLSEPKRGLLFQDSSQLVQAAIDGQGIALVRRSLAAAELDAGRIVRLFDIDGPSPWHCYFVCLPSRLAAPRVQAFRTWLLAELAHFEREWLRIDAERLARRAARNGEGETIGAKQPGGMPAQAGLAEAGTADAPGLPGAAMAAAPKREE</sequence>
<dbReference type="NCBIfam" id="NF008352">
    <property type="entry name" value="PRK11139.1"/>
    <property type="match status" value="1"/>
</dbReference>
<protein>
    <submittedName>
        <fullName evidence="7">XRE family transcriptional regulator</fullName>
    </submittedName>
</protein>
<dbReference type="PRINTS" id="PR00039">
    <property type="entry name" value="HTHLYSR"/>
</dbReference>
<evidence type="ECO:0000313" key="7">
    <source>
        <dbReference type="EMBL" id="PEH36839.1"/>
    </source>
</evidence>
<evidence type="ECO:0000313" key="8">
    <source>
        <dbReference type="Proteomes" id="UP000220629"/>
    </source>
</evidence>
<dbReference type="FunFam" id="1.10.10.10:FF:000038">
    <property type="entry name" value="Glycine cleavage system transcriptional activator"/>
    <property type="match status" value="1"/>
</dbReference>
<dbReference type="InterPro" id="IPR000847">
    <property type="entry name" value="LysR_HTH_N"/>
</dbReference>
<feature type="region of interest" description="Disordered" evidence="5">
    <location>
        <begin position="314"/>
        <end position="358"/>
    </location>
</feature>
<comment type="caution">
    <text evidence="7">The sequence shown here is derived from an EMBL/GenBank/DDBJ whole genome shotgun (WGS) entry which is preliminary data.</text>
</comment>
<evidence type="ECO:0000259" key="6">
    <source>
        <dbReference type="PROSITE" id="PS50931"/>
    </source>
</evidence>
<dbReference type="PANTHER" id="PTHR30537">
    <property type="entry name" value="HTH-TYPE TRANSCRIPTIONAL REGULATOR"/>
    <property type="match status" value="1"/>
</dbReference>
<dbReference type="SUPFAM" id="SSF53850">
    <property type="entry name" value="Periplasmic binding protein-like II"/>
    <property type="match status" value="1"/>
</dbReference>
<dbReference type="InterPro" id="IPR036390">
    <property type="entry name" value="WH_DNA-bd_sf"/>
</dbReference>
<dbReference type="GO" id="GO:0006351">
    <property type="term" value="P:DNA-templated transcription"/>
    <property type="evidence" value="ECO:0007669"/>
    <property type="project" value="TreeGrafter"/>
</dbReference>
<dbReference type="Pfam" id="PF03466">
    <property type="entry name" value="LysR_substrate"/>
    <property type="match status" value="1"/>
</dbReference>
<dbReference type="SUPFAM" id="SSF46785">
    <property type="entry name" value="Winged helix' DNA-binding domain"/>
    <property type="match status" value="1"/>
</dbReference>
<feature type="domain" description="HTH lysR-type" evidence="6">
    <location>
        <begin position="7"/>
        <end position="64"/>
    </location>
</feature>
<dbReference type="GO" id="GO:0043565">
    <property type="term" value="F:sequence-specific DNA binding"/>
    <property type="evidence" value="ECO:0007669"/>
    <property type="project" value="TreeGrafter"/>
</dbReference>
<dbReference type="InterPro" id="IPR036388">
    <property type="entry name" value="WH-like_DNA-bd_sf"/>
</dbReference>
<dbReference type="Gene3D" id="3.40.190.10">
    <property type="entry name" value="Periplasmic binding protein-like II"/>
    <property type="match status" value="2"/>
</dbReference>
<evidence type="ECO:0000256" key="2">
    <source>
        <dbReference type="ARBA" id="ARBA00023015"/>
    </source>
</evidence>
<accession>A0A2A7S093</accession>
<evidence type="ECO:0000256" key="5">
    <source>
        <dbReference type="SAM" id="MobiDB-lite"/>
    </source>
</evidence>
<gene>
    <name evidence="7" type="ORF">CRM94_19780</name>
</gene>
<dbReference type="InterPro" id="IPR005119">
    <property type="entry name" value="LysR_subst-bd"/>
</dbReference>
<dbReference type="AlphaFoldDB" id="A0A2A7S093"/>
<keyword evidence="4" id="KW-0804">Transcription</keyword>
<feature type="compositionally biased region" description="Low complexity" evidence="5">
    <location>
        <begin position="340"/>
        <end position="358"/>
    </location>
</feature>
<dbReference type="EMBL" id="PDDY01000004">
    <property type="protein sequence ID" value="PEH36839.1"/>
    <property type="molecule type" value="Genomic_DNA"/>
</dbReference>
<evidence type="ECO:0000256" key="1">
    <source>
        <dbReference type="ARBA" id="ARBA00009437"/>
    </source>
</evidence>
<dbReference type="RefSeq" id="WP_098153577.1">
    <property type="nucleotide sequence ID" value="NZ_CADEXG010000003.1"/>
</dbReference>
<dbReference type="Gene3D" id="1.10.10.10">
    <property type="entry name" value="Winged helix-like DNA-binding domain superfamily/Winged helix DNA-binding domain"/>
    <property type="match status" value="1"/>
</dbReference>
<dbReference type="Proteomes" id="UP000220629">
    <property type="component" value="Unassembled WGS sequence"/>
</dbReference>
<dbReference type="CDD" id="cd08432">
    <property type="entry name" value="PBP2_GcdR_TrpI_HvrB_AmpR_like"/>
    <property type="match status" value="1"/>
</dbReference>
<evidence type="ECO:0000256" key="4">
    <source>
        <dbReference type="ARBA" id="ARBA00023163"/>
    </source>
</evidence>
<dbReference type="GO" id="GO:0003700">
    <property type="term" value="F:DNA-binding transcription factor activity"/>
    <property type="evidence" value="ECO:0007669"/>
    <property type="project" value="InterPro"/>
</dbReference>
<dbReference type="PANTHER" id="PTHR30537:SF79">
    <property type="entry name" value="TRANSCRIPTIONAL REGULATOR-RELATED"/>
    <property type="match status" value="1"/>
</dbReference>
<comment type="similarity">
    <text evidence="1">Belongs to the LysR transcriptional regulatory family.</text>
</comment>
<dbReference type="InterPro" id="IPR058163">
    <property type="entry name" value="LysR-type_TF_proteobact-type"/>
</dbReference>
<dbReference type="Pfam" id="PF00126">
    <property type="entry name" value="HTH_1"/>
    <property type="match status" value="1"/>
</dbReference>
<name>A0A2A7S093_BURGA</name>
<organism evidence="7 8">
    <name type="scientific">Burkholderia gladioli</name>
    <name type="common">Pseudomonas marginata</name>
    <name type="synonym">Phytomonas marginata</name>
    <dbReference type="NCBI Taxonomy" id="28095"/>
    <lineage>
        <taxon>Bacteria</taxon>
        <taxon>Pseudomonadati</taxon>
        <taxon>Pseudomonadota</taxon>
        <taxon>Betaproteobacteria</taxon>
        <taxon>Burkholderiales</taxon>
        <taxon>Burkholderiaceae</taxon>
        <taxon>Burkholderia</taxon>
    </lineage>
</organism>
<dbReference type="PROSITE" id="PS50931">
    <property type="entry name" value="HTH_LYSR"/>
    <property type="match status" value="1"/>
</dbReference>
<proteinExistence type="inferred from homology"/>
<keyword evidence="3" id="KW-0238">DNA-binding</keyword>
<reference evidence="8" key="1">
    <citation type="submission" date="2017-09" db="EMBL/GenBank/DDBJ databases">
        <title>FDA dAtabase for Regulatory Grade micrObial Sequences (FDA-ARGOS): Supporting development and validation of Infectious Disease Dx tests.</title>
        <authorList>
            <person name="Minogue T."/>
            <person name="Wolcott M."/>
            <person name="Wasieloski L."/>
            <person name="Aguilar W."/>
            <person name="Moore D."/>
            <person name="Tallon L."/>
            <person name="Sadzewicz L."/>
            <person name="Ott S."/>
            <person name="Zhao X."/>
            <person name="Nagaraj S."/>
            <person name="Vavikolanu K."/>
            <person name="Aluvathingal J."/>
            <person name="Nadendla S."/>
            <person name="Sichtig H."/>
        </authorList>
    </citation>
    <scope>NUCLEOTIDE SEQUENCE [LARGE SCALE GENOMIC DNA]</scope>
    <source>
        <strain evidence="8">FDAARGOS_390</strain>
    </source>
</reference>
<keyword evidence="2" id="KW-0805">Transcription regulation</keyword>